<dbReference type="PIRSF" id="PIRSF000332">
    <property type="entry name" value="FMO"/>
    <property type="match status" value="1"/>
</dbReference>
<evidence type="ECO:0000256" key="1">
    <source>
        <dbReference type="ARBA" id="ARBA00009183"/>
    </source>
</evidence>
<dbReference type="Proteomes" id="UP001301958">
    <property type="component" value="Unassembled WGS sequence"/>
</dbReference>
<dbReference type="GO" id="GO:0050660">
    <property type="term" value="F:flavin adenine dinucleotide binding"/>
    <property type="evidence" value="ECO:0007669"/>
    <property type="project" value="InterPro"/>
</dbReference>
<evidence type="ECO:0000256" key="3">
    <source>
        <dbReference type="ARBA" id="ARBA00022827"/>
    </source>
</evidence>
<keyword evidence="6" id="KW-1133">Transmembrane helix</keyword>
<reference evidence="7" key="2">
    <citation type="submission" date="2023-05" db="EMBL/GenBank/DDBJ databases">
        <authorList>
            <consortium name="Lawrence Berkeley National Laboratory"/>
            <person name="Steindorff A."/>
            <person name="Hensen N."/>
            <person name="Bonometti L."/>
            <person name="Westerberg I."/>
            <person name="Brannstrom I.O."/>
            <person name="Guillou S."/>
            <person name="Cros-Aarteil S."/>
            <person name="Calhoun S."/>
            <person name="Haridas S."/>
            <person name="Kuo A."/>
            <person name="Mondo S."/>
            <person name="Pangilinan J."/>
            <person name="Riley R."/>
            <person name="Labutti K."/>
            <person name="Andreopoulos B."/>
            <person name="Lipzen A."/>
            <person name="Chen C."/>
            <person name="Yanf M."/>
            <person name="Daum C."/>
            <person name="Ng V."/>
            <person name="Clum A."/>
            <person name="Ohm R."/>
            <person name="Martin F."/>
            <person name="Silar P."/>
            <person name="Natvig D."/>
            <person name="Lalanne C."/>
            <person name="Gautier V."/>
            <person name="Ament-Velasquez S.L."/>
            <person name="Kruys A."/>
            <person name="Hutchinson M.I."/>
            <person name="Powell A.J."/>
            <person name="Barry K."/>
            <person name="Miller A.N."/>
            <person name="Grigoriev I.V."/>
            <person name="Debuchy R."/>
            <person name="Gladieux P."/>
            <person name="Thoren M.H."/>
            <person name="Johannesson H."/>
        </authorList>
    </citation>
    <scope>NUCLEOTIDE SEQUENCE</scope>
    <source>
        <strain evidence="7">CBS 990.96</strain>
    </source>
</reference>
<proteinExistence type="inferred from homology"/>
<dbReference type="InterPro" id="IPR020946">
    <property type="entry name" value="Flavin_mOase-like"/>
</dbReference>
<reference evidence="7" key="1">
    <citation type="journal article" date="2023" name="Mol. Phylogenet. Evol.">
        <title>Genome-scale phylogeny and comparative genomics of the fungal order Sordariales.</title>
        <authorList>
            <person name="Hensen N."/>
            <person name="Bonometti L."/>
            <person name="Westerberg I."/>
            <person name="Brannstrom I.O."/>
            <person name="Guillou S."/>
            <person name="Cros-Aarteil S."/>
            <person name="Calhoun S."/>
            <person name="Haridas S."/>
            <person name="Kuo A."/>
            <person name="Mondo S."/>
            <person name="Pangilinan J."/>
            <person name="Riley R."/>
            <person name="LaButti K."/>
            <person name="Andreopoulos B."/>
            <person name="Lipzen A."/>
            <person name="Chen C."/>
            <person name="Yan M."/>
            <person name="Daum C."/>
            <person name="Ng V."/>
            <person name="Clum A."/>
            <person name="Steindorff A."/>
            <person name="Ohm R.A."/>
            <person name="Martin F."/>
            <person name="Silar P."/>
            <person name="Natvig D.O."/>
            <person name="Lalanne C."/>
            <person name="Gautier V."/>
            <person name="Ament-Velasquez S.L."/>
            <person name="Kruys A."/>
            <person name="Hutchinson M.I."/>
            <person name="Powell A.J."/>
            <person name="Barry K."/>
            <person name="Miller A.N."/>
            <person name="Grigoriev I.V."/>
            <person name="Debuchy R."/>
            <person name="Gladieux P."/>
            <person name="Hiltunen Thoren M."/>
            <person name="Johannesson H."/>
        </authorList>
    </citation>
    <scope>NUCLEOTIDE SEQUENCE</scope>
    <source>
        <strain evidence="7">CBS 990.96</strain>
    </source>
</reference>
<dbReference type="GO" id="GO:0004499">
    <property type="term" value="F:N,N-dimethylaniline monooxygenase activity"/>
    <property type="evidence" value="ECO:0007669"/>
    <property type="project" value="InterPro"/>
</dbReference>
<organism evidence="7 8">
    <name type="scientific">Podospora fimiseda</name>
    <dbReference type="NCBI Taxonomy" id="252190"/>
    <lineage>
        <taxon>Eukaryota</taxon>
        <taxon>Fungi</taxon>
        <taxon>Dikarya</taxon>
        <taxon>Ascomycota</taxon>
        <taxon>Pezizomycotina</taxon>
        <taxon>Sordariomycetes</taxon>
        <taxon>Sordariomycetidae</taxon>
        <taxon>Sordariales</taxon>
        <taxon>Podosporaceae</taxon>
        <taxon>Podospora</taxon>
    </lineage>
</organism>
<keyword evidence="2" id="KW-0285">Flavoprotein</keyword>
<evidence type="ECO:0000313" key="8">
    <source>
        <dbReference type="Proteomes" id="UP001301958"/>
    </source>
</evidence>
<dbReference type="InterPro" id="IPR050346">
    <property type="entry name" value="FMO-like"/>
</dbReference>
<dbReference type="PRINTS" id="PR00370">
    <property type="entry name" value="FMOXYGENASE"/>
</dbReference>
<feature type="transmembrane region" description="Helical" evidence="6">
    <location>
        <begin position="512"/>
        <end position="536"/>
    </location>
</feature>
<evidence type="ECO:0000256" key="5">
    <source>
        <dbReference type="ARBA" id="ARBA00023002"/>
    </source>
</evidence>
<keyword evidence="6" id="KW-0812">Transmembrane</keyword>
<protein>
    <recommendedName>
        <fullName evidence="9">Monooxygenase</fullName>
    </recommendedName>
</protein>
<evidence type="ECO:0000256" key="6">
    <source>
        <dbReference type="SAM" id="Phobius"/>
    </source>
</evidence>
<evidence type="ECO:0000313" key="7">
    <source>
        <dbReference type="EMBL" id="KAK4223791.1"/>
    </source>
</evidence>
<dbReference type="SUPFAM" id="SSF51905">
    <property type="entry name" value="FAD/NAD(P)-binding domain"/>
    <property type="match status" value="1"/>
</dbReference>
<gene>
    <name evidence="7" type="ORF">QBC38DRAFT_512162</name>
</gene>
<keyword evidence="3" id="KW-0274">FAD</keyword>
<dbReference type="Pfam" id="PF00743">
    <property type="entry name" value="FMO-like"/>
    <property type="match status" value="1"/>
</dbReference>
<accession>A0AAN7BHV6</accession>
<name>A0AAN7BHV6_9PEZI</name>
<keyword evidence="6" id="KW-0472">Membrane</keyword>
<dbReference type="InterPro" id="IPR000960">
    <property type="entry name" value="Flavin_mOase"/>
</dbReference>
<comment type="similarity">
    <text evidence="1">Belongs to the FMO family.</text>
</comment>
<dbReference type="InterPro" id="IPR036188">
    <property type="entry name" value="FAD/NAD-bd_sf"/>
</dbReference>
<evidence type="ECO:0000256" key="4">
    <source>
        <dbReference type="ARBA" id="ARBA00022857"/>
    </source>
</evidence>
<dbReference type="EMBL" id="MU865414">
    <property type="protein sequence ID" value="KAK4223791.1"/>
    <property type="molecule type" value="Genomic_DNA"/>
</dbReference>
<dbReference type="AlphaFoldDB" id="A0AAN7BHV6"/>
<comment type="caution">
    <text evidence="7">The sequence shown here is derived from an EMBL/GenBank/DDBJ whole genome shotgun (WGS) entry which is preliminary data.</text>
</comment>
<sequence length="559" mass="63163">MRVAVIGAGPSGLVTLKYLITSHLFLDTEPIEAVLFETEDSIGGTFAHRTYEDAELVSSKQLTTFSDFRPSPNEPDFLSTDRYVRYLHHYCRHFKLWNHIKLSTTVIRIEPKKNGGHLITYQKKGSSKTENYECDAVAVCSGLHVTPNIPRLKGAEKVPVVMHSSEFKKKEQFGVDKTILILESGETAMDIGYLAMQCPTKRVVMCHRDVHPTLRNHMLLWYYYDLFIKSTLWLVAGSKYSLGQLIGGISDDLFFNKSNLATPYISSPYLPTNSLLHRIRSSCIQVPLPQPSKSIDLAPWPSNIDSSTGILHFLPSTRPELKRLDSLPPIIPDILIYVTGYTQSFPFLPALTYSSTRIRSIFSPGDPTIAFIGFIRPPFGAIPPLSELQAQLWVLHLRSPSKLNPLNPEDEAHYKLLHPPNSRIQYGVEHESYAYQLALDMDSAPSFTEIIRLGWKSKVKGAWYKLPLVWALGANFNVKFRLRGPWKTREKEQAETIMVEELWETIERRGGFFGVVLLSLVPMEVFGGISFGLWLLESLMGLFRRVLGGPVVNGKGKRL</sequence>
<evidence type="ECO:0000256" key="2">
    <source>
        <dbReference type="ARBA" id="ARBA00022630"/>
    </source>
</evidence>
<keyword evidence="8" id="KW-1185">Reference proteome</keyword>
<keyword evidence="4" id="KW-0521">NADP</keyword>
<dbReference type="PANTHER" id="PTHR23023">
    <property type="entry name" value="DIMETHYLANILINE MONOOXYGENASE"/>
    <property type="match status" value="1"/>
</dbReference>
<dbReference type="Gene3D" id="3.50.50.60">
    <property type="entry name" value="FAD/NAD(P)-binding domain"/>
    <property type="match status" value="1"/>
</dbReference>
<keyword evidence="5" id="KW-0560">Oxidoreductase</keyword>
<dbReference type="GO" id="GO:0050661">
    <property type="term" value="F:NADP binding"/>
    <property type="evidence" value="ECO:0007669"/>
    <property type="project" value="InterPro"/>
</dbReference>
<evidence type="ECO:0008006" key="9">
    <source>
        <dbReference type="Google" id="ProtNLM"/>
    </source>
</evidence>